<proteinExistence type="predicted"/>
<reference evidence="2" key="1">
    <citation type="submission" date="2021-01" db="EMBL/GenBank/DDBJ databases">
        <title>Phytophthora aleatoria, a newly-described species from Pinus radiata is distinct from Phytophthora cactorum isolates based on comparative genomics.</title>
        <authorList>
            <person name="Mcdougal R."/>
            <person name="Panda P."/>
            <person name="Williams N."/>
            <person name="Studholme D.J."/>
        </authorList>
    </citation>
    <scope>NUCLEOTIDE SEQUENCE</scope>
    <source>
        <strain evidence="2">NZFS 3830</strain>
    </source>
</reference>
<accession>A0A8T1U3D7</accession>
<gene>
    <name evidence="2" type="ORF">JG687_00013754</name>
</gene>
<feature type="region of interest" description="Disordered" evidence="1">
    <location>
        <begin position="1"/>
        <end position="56"/>
    </location>
</feature>
<dbReference type="EMBL" id="JAENGZ010001038">
    <property type="protein sequence ID" value="KAG6951226.1"/>
    <property type="molecule type" value="Genomic_DNA"/>
</dbReference>
<dbReference type="AlphaFoldDB" id="A0A8T1U3D7"/>
<organism evidence="2 3">
    <name type="scientific">Phytophthora cactorum</name>
    <dbReference type="NCBI Taxonomy" id="29920"/>
    <lineage>
        <taxon>Eukaryota</taxon>
        <taxon>Sar</taxon>
        <taxon>Stramenopiles</taxon>
        <taxon>Oomycota</taxon>
        <taxon>Peronosporomycetes</taxon>
        <taxon>Peronosporales</taxon>
        <taxon>Peronosporaceae</taxon>
        <taxon>Phytophthora</taxon>
    </lineage>
</organism>
<name>A0A8T1U3D7_9STRA</name>
<evidence type="ECO:0000256" key="1">
    <source>
        <dbReference type="SAM" id="MobiDB-lite"/>
    </source>
</evidence>
<evidence type="ECO:0000313" key="3">
    <source>
        <dbReference type="Proteomes" id="UP000688947"/>
    </source>
</evidence>
<dbReference type="Proteomes" id="UP000688947">
    <property type="component" value="Unassembled WGS sequence"/>
</dbReference>
<comment type="caution">
    <text evidence="2">The sequence shown here is derived from an EMBL/GenBank/DDBJ whole genome shotgun (WGS) entry which is preliminary data.</text>
</comment>
<evidence type="ECO:0000313" key="2">
    <source>
        <dbReference type="EMBL" id="KAG6951226.1"/>
    </source>
</evidence>
<protein>
    <submittedName>
        <fullName evidence="2">Uncharacterized protein</fullName>
    </submittedName>
</protein>
<sequence>MRTPRGNGLSKTGLPGALLSADNGGSKSKTIGDAATLKRKQGERRRPLGSKGQPARTKDLLTALLLQVRCQNASTRPHRWSDLLSLSRCRQTRVRTAIQSGTRAIT</sequence>